<name>A0AA42KVJ6_9HYPH</name>
<protein>
    <submittedName>
        <fullName evidence="1">Uncharacterized protein</fullName>
    </submittedName>
</protein>
<evidence type="ECO:0000313" key="2">
    <source>
        <dbReference type="Proteomes" id="UP001158087"/>
    </source>
</evidence>
<sequence>MDWKLQLDPEHSEAQLAAAVIALTEALRLTVKKLADVKGNADLSWFDDLKKEAVQIGKGTVAENVSIEKDASSVRFGLEAVDAAFESFRRGILEKE</sequence>
<evidence type="ECO:0000313" key="1">
    <source>
        <dbReference type="EMBL" id="MDH0126682.1"/>
    </source>
</evidence>
<dbReference type="Proteomes" id="UP001158087">
    <property type="component" value="Unassembled WGS sequence"/>
</dbReference>
<accession>A0AA42KVJ6</accession>
<proteinExistence type="predicted"/>
<dbReference type="EMBL" id="JAODYY010000015">
    <property type="protein sequence ID" value="MDH0126682.1"/>
    <property type="molecule type" value="Genomic_DNA"/>
</dbReference>
<comment type="caution">
    <text evidence="1">The sequence shown here is derived from an EMBL/GenBank/DDBJ whole genome shotgun (WGS) entry which is preliminary data.</text>
</comment>
<reference evidence="1" key="1">
    <citation type="submission" date="2022-09" db="EMBL/GenBank/DDBJ databases">
        <title>Intensive care unit water sources are persistently colonized with multi-drug resistant bacteria and are the site of extensive horizontal gene transfer of antibiotic resistance genes.</title>
        <authorList>
            <person name="Diorio-Toth L."/>
        </authorList>
    </citation>
    <scope>NUCLEOTIDE SEQUENCE</scope>
    <source>
        <strain evidence="1">GD04153</strain>
    </source>
</reference>
<organism evidence="1 2">
    <name type="scientific">Brucella intermedia GD04153</name>
    <dbReference type="NCBI Taxonomy" id="2975438"/>
    <lineage>
        <taxon>Bacteria</taxon>
        <taxon>Pseudomonadati</taxon>
        <taxon>Pseudomonadota</taxon>
        <taxon>Alphaproteobacteria</taxon>
        <taxon>Hyphomicrobiales</taxon>
        <taxon>Brucellaceae</taxon>
        <taxon>Brucella/Ochrobactrum group</taxon>
        <taxon>Brucella</taxon>
    </lineage>
</organism>
<gene>
    <name evidence="1" type="ORF">N7376_22150</name>
</gene>
<dbReference type="AlphaFoldDB" id="A0AA42KVJ6"/>